<comment type="caution">
    <text evidence="2">The sequence shown here is derived from an EMBL/GenBank/DDBJ whole genome shotgun (WGS) entry which is preliminary data.</text>
</comment>
<feature type="transmembrane region" description="Helical" evidence="1">
    <location>
        <begin position="46"/>
        <end position="67"/>
    </location>
</feature>
<keyword evidence="1" id="KW-0472">Membrane</keyword>
<name>A0AAW5N9B8_9BACT</name>
<dbReference type="Proteomes" id="UP001204579">
    <property type="component" value="Unassembled WGS sequence"/>
</dbReference>
<organism evidence="2 3">
    <name type="scientific">Phocaeicola barnesiae</name>
    <dbReference type="NCBI Taxonomy" id="376804"/>
    <lineage>
        <taxon>Bacteria</taxon>
        <taxon>Pseudomonadati</taxon>
        <taxon>Bacteroidota</taxon>
        <taxon>Bacteroidia</taxon>
        <taxon>Bacteroidales</taxon>
        <taxon>Bacteroidaceae</taxon>
        <taxon>Phocaeicola</taxon>
    </lineage>
</organism>
<keyword evidence="3" id="KW-1185">Reference proteome</keyword>
<sequence>MMIERDLRQTAYNDCKKAQRWEMVLIIALLSGMGLVFGFAMAPVSPYLGCGIGLLFIVLIGCFVRAFRKRHKKELGIISQGILTEAEVVELREEKEDPDDDRLRTMAVCEFSLPGGRKHRIKTPATDTMAGVLGAIRVGANFPVFVDGNHPDDFYPVKPKVTEQTFQDMDSSAVQDMDSLIMEQYLSKQGKNLDKLGSKELYRAYKESGRVLKAIAAVFIIAVFGGIGFFVYDNWRDTRHDPIDLPFGTFISLIGTAEVYQYFPETNEWSYYGDDFGVRRTKRWRFDSKCREPLEIGYTSLEFGHQDASCRPVLLIPESYRDRMDEFIKDKDDTDKTLP</sequence>
<evidence type="ECO:0000313" key="3">
    <source>
        <dbReference type="Proteomes" id="UP001204579"/>
    </source>
</evidence>
<accession>A0AAW5N9B8</accession>
<feature type="transmembrane region" description="Helical" evidence="1">
    <location>
        <begin position="211"/>
        <end position="232"/>
    </location>
</feature>
<keyword evidence="1" id="KW-1133">Transmembrane helix</keyword>
<evidence type="ECO:0000256" key="1">
    <source>
        <dbReference type="SAM" id="Phobius"/>
    </source>
</evidence>
<dbReference type="EMBL" id="JANRHJ010000005">
    <property type="protein sequence ID" value="MCR8873419.1"/>
    <property type="molecule type" value="Genomic_DNA"/>
</dbReference>
<proteinExistence type="predicted"/>
<dbReference type="AlphaFoldDB" id="A0AAW5N9B8"/>
<keyword evidence="1" id="KW-0812">Transmembrane</keyword>
<reference evidence="2 3" key="1">
    <citation type="submission" date="2022-08" db="EMBL/GenBank/DDBJ databases">
        <authorList>
            <person name="Zeman M."/>
            <person name="Kubasova T."/>
        </authorList>
    </citation>
    <scope>NUCLEOTIDE SEQUENCE [LARGE SCALE GENOMIC DNA]</scope>
    <source>
        <strain evidence="2 3">ET62</strain>
    </source>
</reference>
<feature type="transmembrane region" description="Helical" evidence="1">
    <location>
        <begin position="21"/>
        <end position="40"/>
    </location>
</feature>
<gene>
    <name evidence="2" type="ORF">NW209_05200</name>
</gene>
<protein>
    <submittedName>
        <fullName evidence="2">Uncharacterized protein</fullName>
    </submittedName>
</protein>
<dbReference type="RefSeq" id="WP_258335553.1">
    <property type="nucleotide sequence ID" value="NZ_JANRHJ010000005.1"/>
</dbReference>
<evidence type="ECO:0000313" key="2">
    <source>
        <dbReference type="EMBL" id="MCR8873419.1"/>
    </source>
</evidence>